<dbReference type="InterPro" id="IPR036812">
    <property type="entry name" value="NAD(P)_OxRdtase_dom_sf"/>
</dbReference>
<dbReference type="InterPro" id="IPR023210">
    <property type="entry name" value="NADP_OxRdtase_dom"/>
</dbReference>
<comment type="caution">
    <text evidence="3">The sequence shown here is derived from an EMBL/GenBank/DDBJ whole genome shotgun (WGS) entry which is preliminary data.</text>
</comment>
<sequence>MEYRPLGRSGLRVSTLSFGTMTFGGKGFFERIGEGGVADAKRQFDMLIEAGVNLIDTADVYSEGESEKIVGEAIKGKRDRLLLASKVRLPMGTGPNDQGLSRFHIKRACEASLKRLGTDHIDLYWAHEWDGATPLEETLRAFDDLQQEGKISYFGISNWSGWHIMKALGISERDGLLRPVAQQIHYTLQSREAEYELMPIAIDQEVSIFVWSPLAAGLLSGKFTRDNPNPKGTRREQGYPEPAGIDQEALWKIVDELIAIAGDRGATPAQIALAWLLTRPGVTSLVIGARTDEQLADNLKAAEITLTMEEVTRLETVSRPRLLYPYWHQKASAAERLSPADRALLDQFPNPY</sequence>
<proteinExistence type="predicted"/>
<evidence type="ECO:0000313" key="3">
    <source>
        <dbReference type="EMBL" id="MFH8136318.1"/>
    </source>
</evidence>
<dbReference type="PANTHER" id="PTHR43364">
    <property type="entry name" value="NADH-SPECIFIC METHYLGLYOXAL REDUCTASE-RELATED"/>
    <property type="match status" value="1"/>
</dbReference>
<accession>A0ABW7Q150</accession>
<keyword evidence="4" id="KW-1185">Reference proteome</keyword>
<dbReference type="SUPFAM" id="SSF51430">
    <property type="entry name" value="NAD(P)-linked oxidoreductase"/>
    <property type="match status" value="1"/>
</dbReference>
<organism evidence="3 4">
    <name type="scientific">Pantoea osteomyelitidis</name>
    <dbReference type="NCBI Taxonomy" id="3230026"/>
    <lineage>
        <taxon>Bacteria</taxon>
        <taxon>Pseudomonadati</taxon>
        <taxon>Pseudomonadota</taxon>
        <taxon>Gammaproteobacteria</taxon>
        <taxon>Enterobacterales</taxon>
        <taxon>Erwiniaceae</taxon>
        <taxon>Pantoea</taxon>
    </lineage>
</organism>
<feature type="region of interest" description="Disordered" evidence="1">
    <location>
        <begin position="222"/>
        <end position="241"/>
    </location>
</feature>
<dbReference type="Gene3D" id="3.20.20.100">
    <property type="entry name" value="NADP-dependent oxidoreductase domain"/>
    <property type="match status" value="1"/>
</dbReference>
<protein>
    <submittedName>
        <fullName evidence="3">Aldo/keto reductase</fullName>
    </submittedName>
</protein>
<gene>
    <name evidence="3" type="ORF">ABU178_19415</name>
</gene>
<dbReference type="PANTHER" id="PTHR43364:SF18">
    <property type="entry name" value="OXIDOREDUCTASE"/>
    <property type="match status" value="1"/>
</dbReference>
<evidence type="ECO:0000313" key="4">
    <source>
        <dbReference type="Proteomes" id="UP001611251"/>
    </source>
</evidence>
<name>A0ABW7Q150_9GAMM</name>
<feature type="domain" description="NADP-dependent oxidoreductase" evidence="2">
    <location>
        <begin position="16"/>
        <end position="317"/>
    </location>
</feature>
<reference evidence="3 4" key="1">
    <citation type="submission" date="2024-08" db="EMBL/GenBank/DDBJ databases">
        <title>Pantoea ronii - a newly identified human opportunistic pathogen.</title>
        <authorList>
            <person name="Keidar-Friedman D."/>
            <person name="Sorek N."/>
            <person name="Leshin-Carmel D."/>
            <person name="Tsur A."/>
            <person name="Amsalem M."/>
            <person name="Tolkach D."/>
            <person name="Brosh-Nissimov T."/>
        </authorList>
    </citation>
    <scope>NUCLEOTIDE SEQUENCE [LARGE SCALE GENOMIC DNA]</scope>
    <source>
        <strain evidence="3 4">AA23256</strain>
    </source>
</reference>
<dbReference type="EMBL" id="JBGFSN010000012">
    <property type="protein sequence ID" value="MFH8136318.1"/>
    <property type="molecule type" value="Genomic_DNA"/>
</dbReference>
<evidence type="ECO:0000259" key="2">
    <source>
        <dbReference type="Pfam" id="PF00248"/>
    </source>
</evidence>
<dbReference type="InterPro" id="IPR050523">
    <property type="entry name" value="AKR_Detox_Biosynth"/>
</dbReference>
<dbReference type="Pfam" id="PF00248">
    <property type="entry name" value="Aldo_ket_red"/>
    <property type="match status" value="1"/>
</dbReference>
<dbReference type="Proteomes" id="UP001611251">
    <property type="component" value="Unassembled WGS sequence"/>
</dbReference>
<dbReference type="CDD" id="cd19091">
    <property type="entry name" value="AKR_PsAKR"/>
    <property type="match status" value="1"/>
</dbReference>
<dbReference type="RefSeq" id="WP_397217997.1">
    <property type="nucleotide sequence ID" value="NZ_JBGFSN010000012.1"/>
</dbReference>
<evidence type="ECO:0000256" key="1">
    <source>
        <dbReference type="SAM" id="MobiDB-lite"/>
    </source>
</evidence>